<gene>
    <name evidence="2" type="ORF">NTEN_LOCUS11016</name>
</gene>
<accession>A0A6H5GW70</accession>
<evidence type="ECO:0000313" key="3">
    <source>
        <dbReference type="Proteomes" id="UP000479000"/>
    </source>
</evidence>
<sequence>MEVFFRVSPSRRIWTHRRVGNQGEKNPDHGSPRSFDVSTSWSSLVTRKRRKIRRIRNFEGPFDAHLYRQANPVERTLGFSTKKNLEGENLLCITRSSEY</sequence>
<dbReference type="AlphaFoldDB" id="A0A6H5GW70"/>
<keyword evidence="3" id="KW-1185">Reference proteome</keyword>
<organism evidence="2 3">
    <name type="scientific">Nesidiocoris tenuis</name>
    <dbReference type="NCBI Taxonomy" id="355587"/>
    <lineage>
        <taxon>Eukaryota</taxon>
        <taxon>Metazoa</taxon>
        <taxon>Ecdysozoa</taxon>
        <taxon>Arthropoda</taxon>
        <taxon>Hexapoda</taxon>
        <taxon>Insecta</taxon>
        <taxon>Pterygota</taxon>
        <taxon>Neoptera</taxon>
        <taxon>Paraneoptera</taxon>
        <taxon>Hemiptera</taxon>
        <taxon>Heteroptera</taxon>
        <taxon>Panheteroptera</taxon>
        <taxon>Cimicomorpha</taxon>
        <taxon>Miridae</taxon>
        <taxon>Dicyphina</taxon>
        <taxon>Nesidiocoris</taxon>
    </lineage>
</organism>
<name>A0A6H5GW70_9HEMI</name>
<feature type="region of interest" description="Disordered" evidence="1">
    <location>
        <begin position="15"/>
        <end position="39"/>
    </location>
</feature>
<protein>
    <submittedName>
        <fullName evidence="2">Uncharacterized protein</fullName>
    </submittedName>
</protein>
<proteinExistence type="predicted"/>
<evidence type="ECO:0000256" key="1">
    <source>
        <dbReference type="SAM" id="MobiDB-lite"/>
    </source>
</evidence>
<dbReference type="Proteomes" id="UP000479000">
    <property type="component" value="Unassembled WGS sequence"/>
</dbReference>
<evidence type="ECO:0000313" key="2">
    <source>
        <dbReference type="EMBL" id="CAB0005539.1"/>
    </source>
</evidence>
<dbReference type="EMBL" id="CADCXU010016542">
    <property type="protein sequence ID" value="CAB0005539.1"/>
    <property type="molecule type" value="Genomic_DNA"/>
</dbReference>
<reference evidence="2 3" key="1">
    <citation type="submission" date="2020-02" db="EMBL/GenBank/DDBJ databases">
        <authorList>
            <person name="Ferguson B K."/>
        </authorList>
    </citation>
    <scope>NUCLEOTIDE SEQUENCE [LARGE SCALE GENOMIC DNA]</scope>
</reference>